<organism evidence="1">
    <name type="scientific">Oikopleura dioica</name>
    <name type="common">Tunicate</name>
    <dbReference type="NCBI Taxonomy" id="34765"/>
    <lineage>
        <taxon>Eukaryota</taxon>
        <taxon>Metazoa</taxon>
        <taxon>Chordata</taxon>
        <taxon>Tunicata</taxon>
        <taxon>Appendicularia</taxon>
        <taxon>Copelata</taxon>
        <taxon>Oikopleuridae</taxon>
        <taxon>Oikopleura</taxon>
    </lineage>
</organism>
<reference evidence="1" key="1">
    <citation type="journal article" date="2010" name="Science">
        <title>Plasticity of animal genome architecture unmasked by rapid evolution of a pelagic tunicate.</title>
        <authorList>
            <person name="Denoeud F."/>
            <person name="Henriet S."/>
            <person name="Mungpakdee S."/>
            <person name="Aury J.M."/>
            <person name="Da Silva C."/>
            <person name="Brinkmann H."/>
            <person name="Mikhaleva J."/>
            <person name="Olsen L.C."/>
            <person name="Jubin C."/>
            <person name="Canestro C."/>
            <person name="Bouquet J.M."/>
            <person name="Danks G."/>
            <person name="Poulain J."/>
            <person name="Campsteijn C."/>
            <person name="Adamski M."/>
            <person name="Cross I."/>
            <person name="Yadetie F."/>
            <person name="Muffato M."/>
            <person name="Louis A."/>
            <person name="Butcher S."/>
            <person name="Tsagkogeorga G."/>
            <person name="Konrad A."/>
            <person name="Singh S."/>
            <person name="Jensen M.F."/>
            <person name="Cong E.H."/>
            <person name="Eikeseth-Otteraa H."/>
            <person name="Noel B."/>
            <person name="Anthouard V."/>
            <person name="Porcel B.M."/>
            <person name="Kachouri-Lafond R."/>
            <person name="Nishino A."/>
            <person name="Ugolini M."/>
            <person name="Chourrout P."/>
            <person name="Nishida H."/>
            <person name="Aasland R."/>
            <person name="Huzurbazar S."/>
            <person name="Westhof E."/>
            <person name="Delsuc F."/>
            <person name="Lehrach H."/>
            <person name="Reinhardt R."/>
            <person name="Weissenbach J."/>
            <person name="Roy S.W."/>
            <person name="Artiguenave F."/>
            <person name="Postlethwait J.H."/>
            <person name="Manak J.R."/>
            <person name="Thompson E.M."/>
            <person name="Jaillon O."/>
            <person name="Du Pasquier L."/>
            <person name="Boudinot P."/>
            <person name="Liberles D.A."/>
            <person name="Volff J.N."/>
            <person name="Philippe H."/>
            <person name="Lenhard B."/>
            <person name="Roest Crollius H."/>
            <person name="Wincker P."/>
            <person name="Chourrout D."/>
        </authorList>
    </citation>
    <scope>NUCLEOTIDE SEQUENCE [LARGE SCALE GENOMIC DNA]</scope>
</reference>
<dbReference type="OrthoDB" id="10546836at2759"/>
<keyword evidence="2" id="KW-1185">Reference proteome</keyword>
<sequence>MTSRQRWKKTTRLIELEEFGTPKLKIKSRQKESTGLKNETRYVEQQAKGLIPESGKYVEHNYNSDEEEAVIKAELARLPAEMRARIKVCLKEDDGEESDDLDGIEQIDWVESKDAKTLMKNSSYVDGNTNELMNIQ</sequence>
<evidence type="ECO:0000313" key="1">
    <source>
        <dbReference type="EMBL" id="CBY13713.1"/>
    </source>
</evidence>
<dbReference type="AlphaFoldDB" id="E4XVJ5"/>
<accession>E4XVJ5</accession>
<dbReference type="Proteomes" id="UP000001307">
    <property type="component" value="Unassembled WGS sequence"/>
</dbReference>
<protein>
    <submittedName>
        <fullName evidence="1">Uncharacterized protein</fullName>
    </submittedName>
</protein>
<evidence type="ECO:0000313" key="2">
    <source>
        <dbReference type="Proteomes" id="UP000001307"/>
    </source>
</evidence>
<name>E4XVJ5_OIKDI</name>
<gene>
    <name evidence="1" type="ORF">GSOID_T00005526001</name>
</gene>
<dbReference type="EMBL" id="FN653213">
    <property type="protein sequence ID" value="CBY13713.1"/>
    <property type="molecule type" value="Genomic_DNA"/>
</dbReference>
<dbReference type="InParanoid" id="E4XVJ5"/>
<proteinExistence type="predicted"/>